<evidence type="ECO:0000313" key="2">
    <source>
        <dbReference type="Proteomes" id="UP000632774"/>
    </source>
</evidence>
<accession>A0ABR9XER0</accession>
<dbReference type="EMBL" id="JADFFM010000001">
    <property type="protein sequence ID" value="MBE9665677.1"/>
    <property type="molecule type" value="Genomic_DNA"/>
</dbReference>
<dbReference type="InterPro" id="IPR046495">
    <property type="entry name" value="DUF6588"/>
</dbReference>
<organism evidence="1 2">
    <name type="scientific">Mucilaginibacter boryungensis</name>
    <dbReference type="NCBI Taxonomy" id="768480"/>
    <lineage>
        <taxon>Bacteria</taxon>
        <taxon>Pseudomonadati</taxon>
        <taxon>Bacteroidota</taxon>
        <taxon>Sphingobacteriia</taxon>
        <taxon>Sphingobacteriales</taxon>
        <taxon>Sphingobacteriaceae</taxon>
        <taxon>Mucilaginibacter</taxon>
    </lineage>
</organism>
<proteinExistence type="predicted"/>
<reference evidence="1 2" key="1">
    <citation type="submission" date="2020-10" db="EMBL/GenBank/DDBJ databases">
        <title>Mucilaginibacter mali sp. nov., isolated from rhizosphere soil of apple orchard.</title>
        <authorList>
            <person name="Lee J.-S."/>
            <person name="Kim H.S."/>
            <person name="Kim J.-S."/>
        </authorList>
    </citation>
    <scope>NUCLEOTIDE SEQUENCE [LARGE SCALE GENOMIC DNA]</scope>
    <source>
        <strain evidence="1 2">KCTC 23157</strain>
    </source>
</reference>
<gene>
    <name evidence="1" type="ORF">IRJ18_04835</name>
</gene>
<dbReference type="RefSeq" id="WP_194105070.1">
    <property type="nucleotide sequence ID" value="NZ_JADFFM010000001.1"/>
</dbReference>
<sequence>MKKLYALIIAGTFFIGIQKSQAQDGFDQLIKSSPADATKLVSAYGLPLFKGFGTGLNSGWNNTAKTKKLLHFDLRITAAIAMVPNSDKSFDVTKIGLSNHVVPTSASNTIAPTFAGSKLAGPNMTIKDDNGNTVGNFDMPKGLISVIPAPNIQLTVGLVHNTDITIRAIPTTKISGDIGSVGMIGFGIKHDIIQDFAKKLPKPFDLAIAFGYNKLTYKKDLNVKPDAGALPLNASQSSDFSNQRIEGHFSGVNVSAILSKKLAVFTPFISVAYQTASTDIAAIGNYPVTSNAIAGQKFYTTYNNPVTINQNSLSGLRTDLGFQLNLAIFRVYVSGSLGEYKSVNGGIGFGF</sequence>
<dbReference type="Proteomes" id="UP000632774">
    <property type="component" value="Unassembled WGS sequence"/>
</dbReference>
<dbReference type="Pfam" id="PF20230">
    <property type="entry name" value="DUF6588"/>
    <property type="match status" value="1"/>
</dbReference>
<protein>
    <submittedName>
        <fullName evidence="1">Uncharacterized protein</fullName>
    </submittedName>
</protein>
<evidence type="ECO:0000313" key="1">
    <source>
        <dbReference type="EMBL" id="MBE9665677.1"/>
    </source>
</evidence>
<comment type="caution">
    <text evidence="1">The sequence shown here is derived from an EMBL/GenBank/DDBJ whole genome shotgun (WGS) entry which is preliminary data.</text>
</comment>
<keyword evidence="2" id="KW-1185">Reference proteome</keyword>
<name>A0ABR9XER0_9SPHI</name>